<dbReference type="Proteomes" id="UP000023152">
    <property type="component" value="Unassembled WGS sequence"/>
</dbReference>
<evidence type="ECO:0000313" key="7">
    <source>
        <dbReference type="EMBL" id="ETO36334.1"/>
    </source>
</evidence>
<feature type="compositionally biased region" description="Basic and acidic residues" evidence="5">
    <location>
        <begin position="326"/>
        <end position="336"/>
    </location>
</feature>
<dbReference type="InterPro" id="IPR007109">
    <property type="entry name" value="Brix"/>
</dbReference>
<evidence type="ECO:0000256" key="3">
    <source>
        <dbReference type="ARBA" id="ARBA00023242"/>
    </source>
</evidence>
<dbReference type="PANTHER" id="PTHR12728">
    <property type="entry name" value="BRIX DOMAIN CONTAINING PROTEIN"/>
    <property type="match status" value="1"/>
</dbReference>
<evidence type="ECO:0000256" key="4">
    <source>
        <dbReference type="RuleBase" id="RU367086"/>
    </source>
</evidence>
<sequence>MWLSLYDKERKFCRSLQKKKGIEFMGGLPEDICFLIHWQSYKKMENIISEAEIKGKIAPPKTGRGKRALAKKAPKTFESLKQQVVLRGTKTSPIINDTLHNLVKKFFCVWKGVTRRKKNFLKKNLKIKQKTRKHGPKARNILFIFGNHSKKRPHNLVIGRCFNYQMLDMFEFGIDPKTFKPIKIHKENKKTKIIQKLKDESSIDGGDKSFRVGSKPCLVFQGEAFNNDDRLKKIRNLFMDFYRGDTLLKINLLTVDHVITFTAVSFKSDSLKDAHLEHLGIDEDAMCILIRHYHVELHQSSDPKEPYVHLHEIGPRLDLYSRREEHAPDELQEASRMKPSRTLTNKKPKQKNVKHNILGERVGKLYINRSDQNLAKLKTKKIKALKRNAEDGKKKKTPDSFKKDTD</sequence>
<organism evidence="7 8">
    <name type="scientific">Reticulomyxa filosa</name>
    <dbReference type="NCBI Taxonomy" id="46433"/>
    <lineage>
        <taxon>Eukaryota</taxon>
        <taxon>Sar</taxon>
        <taxon>Rhizaria</taxon>
        <taxon>Retaria</taxon>
        <taxon>Foraminifera</taxon>
        <taxon>Monothalamids</taxon>
        <taxon>Reticulomyxidae</taxon>
        <taxon>Reticulomyxa</taxon>
    </lineage>
</organism>
<comment type="caution">
    <text evidence="7">The sequence shown here is derived from an EMBL/GenBank/DDBJ whole genome shotgun (WGS) entry which is preliminary data.</text>
</comment>
<evidence type="ECO:0000259" key="6">
    <source>
        <dbReference type="PROSITE" id="PS50833"/>
    </source>
</evidence>
<dbReference type="Pfam" id="PF04427">
    <property type="entry name" value="Brix"/>
    <property type="match status" value="1"/>
</dbReference>
<dbReference type="GO" id="GO:0000027">
    <property type="term" value="P:ribosomal large subunit assembly"/>
    <property type="evidence" value="ECO:0007669"/>
    <property type="project" value="InterPro"/>
</dbReference>
<gene>
    <name evidence="7" type="ORF">RFI_00731</name>
</gene>
<dbReference type="GO" id="GO:0019843">
    <property type="term" value="F:rRNA binding"/>
    <property type="evidence" value="ECO:0007669"/>
    <property type="project" value="UniProtKB-UniRule"/>
</dbReference>
<dbReference type="GO" id="GO:0005730">
    <property type="term" value="C:nucleolus"/>
    <property type="evidence" value="ECO:0007669"/>
    <property type="project" value="UniProtKB-SubCell"/>
</dbReference>
<reference evidence="7 8" key="1">
    <citation type="journal article" date="2013" name="Curr. Biol.">
        <title>The Genome of the Foraminiferan Reticulomyxa filosa.</title>
        <authorList>
            <person name="Glockner G."/>
            <person name="Hulsmann N."/>
            <person name="Schleicher M."/>
            <person name="Noegel A.A."/>
            <person name="Eichinger L."/>
            <person name="Gallinger C."/>
            <person name="Pawlowski J."/>
            <person name="Sierra R."/>
            <person name="Euteneuer U."/>
            <person name="Pillet L."/>
            <person name="Moustafa A."/>
            <person name="Platzer M."/>
            <person name="Groth M."/>
            <person name="Szafranski K."/>
            <person name="Schliwa M."/>
        </authorList>
    </citation>
    <scope>NUCLEOTIDE SEQUENCE [LARGE SCALE GENOMIC DNA]</scope>
</reference>
<protein>
    <recommendedName>
        <fullName evidence="4">Ribosome production factor 2 homolog</fullName>
    </recommendedName>
    <alternativeName>
        <fullName evidence="4">Ribosome biogenesis protein RPF2 homolog</fullName>
    </alternativeName>
</protein>
<dbReference type="PROSITE" id="PS50833">
    <property type="entry name" value="BRIX"/>
    <property type="match status" value="1"/>
</dbReference>
<comment type="subcellular location">
    <subcellularLocation>
        <location evidence="1 4">Nucleus</location>
        <location evidence="1 4">Nucleolus</location>
    </subcellularLocation>
</comment>
<feature type="region of interest" description="Disordered" evidence="5">
    <location>
        <begin position="386"/>
        <end position="406"/>
    </location>
</feature>
<feature type="domain" description="Brix" evidence="6">
    <location>
        <begin position="81"/>
        <end position="330"/>
    </location>
</feature>
<name>X6PE52_RETFI</name>
<dbReference type="GO" id="GO:0000463">
    <property type="term" value="P:maturation of LSU-rRNA from tricistronic rRNA transcript (SSU-rRNA, 5.8S rRNA, LSU-rRNA)"/>
    <property type="evidence" value="ECO:0007669"/>
    <property type="project" value="TreeGrafter"/>
</dbReference>
<dbReference type="SMART" id="SM00879">
    <property type="entry name" value="Brix"/>
    <property type="match status" value="1"/>
</dbReference>
<evidence type="ECO:0000256" key="1">
    <source>
        <dbReference type="ARBA" id="ARBA00004604"/>
    </source>
</evidence>
<comment type="similarity">
    <text evidence="2 4">Belongs to the RPF2 family.</text>
</comment>
<dbReference type="EMBL" id="ASPP01000767">
    <property type="protein sequence ID" value="ETO36334.1"/>
    <property type="molecule type" value="Genomic_DNA"/>
</dbReference>
<feature type="region of interest" description="Disordered" evidence="5">
    <location>
        <begin position="326"/>
        <end position="352"/>
    </location>
</feature>
<proteinExistence type="inferred from homology"/>
<keyword evidence="3 4" id="KW-0539">Nucleus</keyword>
<evidence type="ECO:0000313" key="8">
    <source>
        <dbReference type="Proteomes" id="UP000023152"/>
    </source>
</evidence>
<evidence type="ECO:0000256" key="5">
    <source>
        <dbReference type="SAM" id="MobiDB-lite"/>
    </source>
</evidence>
<dbReference type="PANTHER" id="PTHR12728:SF0">
    <property type="entry name" value="RIBOSOME PRODUCTION FACTOR 2 HOMOLOG"/>
    <property type="match status" value="1"/>
</dbReference>
<dbReference type="OMA" id="CTEWEDY"/>
<feature type="compositionally biased region" description="Basic and acidic residues" evidence="5">
    <location>
        <begin position="387"/>
        <end position="406"/>
    </location>
</feature>
<accession>X6PE52</accession>
<evidence type="ECO:0000256" key="2">
    <source>
        <dbReference type="ARBA" id="ARBA00010782"/>
    </source>
</evidence>
<dbReference type="AlphaFoldDB" id="X6PE52"/>
<dbReference type="OrthoDB" id="407658at2759"/>
<dbReference type="InterPro" id="IPR039770">
    <property type="entry name" value="Rpf2"/>
</dbReference>
<keyword evidence="8" id="KW-1185">Reference proteome</keyword>